<gene>
    <name evidence="1" type="ORF">CIRG_06150</name>
</gene>
<dbReference type="EMBL" id="DS028096">
    <property type="protein sequence ID" value="KMP06469.1"/>
    <property type="molecule type" value="Genomic_DNA"/>
</dbReference>
<evidence type="ECO:0000313" key="1">
    <source>
        <dbReference type="EMBL" id="KMP06469.1"/>
    </source>
</evidence>
<proteinExistence type="predicted"/>
<name>A0A0J6YHB5_COCIT</name>
<organism evidence="1 2">
    <name type="scientific">Coccidioides immitis RMSCC 2394</name>
    <dbReference type="NCBI Taxonomy" id="404692"/>
    <lineage>
        <taxon>Eukaryota</taxon>
        <taxon>Fungi</taxon>
        <taxon>Dikarya</taxon>
        <taxon>Ascomycota</taxon>
        <taxon>Pezizomycotina</taxon>
        <taxon>Eurotiomycetes</taxon>
        <taxon>Eurotiomycetidae</taxon>
        <taxon>Onygenales</taxon>
        <taxon>Onygenaceae</taxon>
        <taxon>Coccidioides</taxon>
    </lineage>
</organism>
<protein>
    <submittedName>
        <fullName evidence="1">Uncharacterized protein</fullName>
    </submittedName>
</protein>
<sequence>MPLIRRRRLSQNSGFKPWDGLHGRQTKWASLGIGSLPPSHRARRAIRKWMTNQEAKKAVKQVVISLLRHDRASLAVVHDHQPSQQCLPTHRPNTLLAPAHHRRALFLQSRNKSMRTDDVLTSHFAQLFLGLRQAALLSRIIRLMSIKNGSWLPRMVLKKTPRCLL</sequence>
<dbReference type="Proteomes" id="UP000054565">
    <property type="component" value="Unassembled WGS sequence"/>
</dbReference>
<dbReference type="AlphaFoldDB" id="A0A0J6YHB5"/>
<accession>A0A0J6YHB5</accession>
<reference evidence="2" key="1">
    <citation type="journal article" date="2010" name="Genome Res.">
        <title>Population genomic sequencing of Coccidioides fungi reveals recent hybridization and transposon control.</title>
        <authorList>
            <person name="Neafsey D.E."/>
            <person name="Barker B.M."/>
            <person name="Sharpton T.J."/>
            <person name="Stajich J.E."/>
            <person name="Park D.J."/>
            <person name="Whiston E."/>
            <person name="Hung C.-Y."/>
            <person name="McMahan C."/>
            <person name="White J."/>
            <person name="Sykes S."/>
            <person name="Heiman D."/>
            <person name="Young S."/>
            <person name="Zeng Q."/>
            <person name="Abouelleil A."/>
            <person name="Aftuck L."/>
            <person name="Bessette D."/>
            <person name="Brown A."/>
            <person name="FitzGerald M."/>
            <person name="Lui A."/>
            <person name="Macdonald J.P."/>
            <person name="Priest M."/>
            <person name="Orbach M.J."/>
            <person name="Galgiani J.N."/>
            <person name="Kirkland T.N."/>
            <person name="Cole G.T."/>
            <person name="Birren B.W."/>
            <person name="Henn M.R."/>
            <person name="Taylor J.W."/>
            <person name="Rounsley S.D."/>
        </authorList>
    </citation>
    <scope>NUCLEOTIDE SEQUENCE [LARGE SCALE GENOMIC DNA]</scope>
    <source>
        <strain evidence="2">RMSCC 2394</strain>
    </source>
</reference>
<evidence type="ECO:0000313" key="2">
    <source>
        <dbReference type="Proteomes" id="UP000054565"/>
    </source>
</evidence>